<organism evidence="1 2">
    <name type="scientific">Stylosanthes scabra</name>
    <dbReference type="NCBI Taxonomy" id="79078"/>
    <lineage>
        <taxon>Eukaryota</taxon>
        <taxon>Viridiplantae</taxon>
        <taxon>Streptophyta</taxon>
        <taxon>Embryophyta</taxon>
        <taxon>Tracheophyta</taxon>
        <taxon>Spermatophyta</taxon>
        <taxon>Magnoliopsida</taxon>
        <taxon>eudicotyledons</taxon>
        <taxon>Gunneridae</taxon>
        <taxon>Pentapetalae</taxon>
        <taxon>rosids</taxon>
        <taxon>fabids</taxon>
        <taxon>Fabales</taxon>
        <taxon>Fabaceae</taxon>
        <taxon>Papilionoideae</taxon>
        <taxon>50 kb inversion clade</taxon>
        <taxon>dalbergioids sensu lato</taxon>
        <taxon>Dalbergieae</taxon>
        <taxon>Pterocarpus clade</taxon>
        <taxon>Stylosanthes</taxon>
    </lineage>
</organism>
<name>A0ABU6QCL0_9FABA</name>
<protein>
    <submittedName>
        <fullName evidence="1">Uncharacterized protein</fullName>
    </submittedName>
</protein>
<dbReference type="Proteomes" id="UP001341840">
    <property type="component" value="Unassembled WGS sequence"/>
</dbReference>
<evidence type="ECO:0000313" key="2">
    <source>
        <dbReference type="Proteomes" id="UP001341840"/>
    </source>
</evidence>
<reference evidence="1 2" key="1">
    <citation type="journal article" date="2023" name="Plants (Basel)">
        <title>Bridging the Gap: Combining Genomics and Transcriptomics Approaches to Understand Stylosanthes scabra, an Orphan Legume from the Brazilian Caatinga.</title>
        <authorList>
            <person name="Ferreira-Neto J.R.C."/>
            <person name="da Silva M.D."/>
            <person name="Binneck E."/>
            <person name="de Melo N.F."/>
            <person name="da Silva R.H."/>
            <person name="de Melo A.L.T.M."/>
            <person name="Pandolfi V."/>
            <person name="Bustamante F.O."/>
            <person name="Brasileiro-Vidal A.C."/>
            <person name="Benko-Iseppon A.M."/>
        </authorList>
    </citation>
    <scope>NUCLEOTIDE SEQUENCE [LARGE SCALE GENOMIC DNA]</scope>
    <source>
        <tissue evidence="1">Leaves</tissue>
    </source>
</reference>
<proteinExistence type="predicted"/>
<gene>
    <name evidence="1" type="ORF">PIB30_035647</name>
</gene>
<evidence type="ECO:0000313" key="1">
    <source>
        <dbReference type="EMBL" id="MED6109652.1"/>
    </source>
</evidence>
<accession>A0ABU6QCL0</accession>
<keyword evidence="2" id="KW-1185">Reference proteome</keyword>
<sequence length="54" mass="5988">MGIYVVLQKLISGIGVCWHQLQLSSACFVDKQPPPCFHILACRRIQEGTASSKE</sequence>
<dbReference type="EMBL" id="JASCZI010000171">
    <property type="protein sequence ID" value="MED6109652.1"/>
    <property type="molecule type" value="Genomic_DNA"/>
</dbReference>
<comment type="caution">
    <text evidence="1">The sequence shown here is derived from an EMBL/GenBank/DDBJ whole genome shotgun (WGS) entry which is preliminary data.</text>
</comment>